<dbReference type="Gene3D" id="3.40.50.300">
    <property type="entry name" value="P-loop containing nucleotide triphosphate hydrolases"/>
    <property type="match status" value="1"/>
</dbReference>
<dbReference type="RefSeq" id="XP_016984378.1">
    <property type="nucleotide sequence ID" value="XM_017128889.1"/>
</dbReference>
<evidence type="ECO:0000256" key="2">
    <source>
        <dbReference type="ARBA" id="ARBA00023134"/>
    </source>
</evidence>
<gene>
    <name evidence="4" type="primary">LOC108048330</name>
</gene>
<organism evidence="4">
    <name type="scientific">Drosophila rhopaloa</name>
    <name type="common">Fruit fly</name>
    <dbReference type="NCBI Taxonomy" id="1041015"/>
    <lineage>
        <taxon>Eukaryota</taxon>
        <taxon>Metazoa</taxon>
        <taxon>Ecdysozoa</taxon>
        <taxon>Arthropoda</taxon>
        <taxon>Hexapoda</taxon>
        <taxon>Insecta</taxon>
        <taxon>Pterygota</taxon>
        <taxon>Neoptera</taxon>
        <taxon>Endopterygota</taxon>
        <taxon>Diptera</taxon>
        <taxon>Brachycera</taxon>
        <taxon>Muscomorpha</taxon>
        <taxon>Ephydroidea</taxon>
        <taxon>Drosophilidae</taxon>
        <taxon>Drosophila</taxon>
        <taxon>Sophophora</taxon>
    </lineage>
</organism>
<dbReference type="RefSeq" id="XP_016984378.2">
    <property type="nucleotide sequence ID" value="XM_017128889.2"/>
</dbReference>
<dbReference type="OMA" id="HIRFDME"/>
<dbReference type="OrthoDB" id="5914890at2759"/>
<dbReference type="PANTHER" id="PTHR24073">
    <property type="entry name" value="DRAB5-RELATED"/>
    <property type="match status" value="1"/>
</dbReference>
<protein>
    <submittedName>
        <fullName evidence="4">Rab-like protein 3</fullName>
    </submittedName>
</protein>
<name>A0A6P4FAM1_DRORH</name>
<accession>A0A6P4FAM1</accession>
<feature type="region of interest" description="Disordered" evidence="3">
    <location>
        <begin position="145"/>
        <end position="164"/>
    </location>
</feature>
<sequence>MDNQFFYDFSIFLWGNLNGAATVIVAQIAMNNRVRIVVVGDSGVGKTCLTHLIAHNESLIRPGWTVGCNIQVKIHEFKEGTARQCPYFVELFDIGGSLSHKNTRGVFYTGVHGIILVHDLTNGKSQEQLLDWLYEIVNKEGKDTYKSRGNSLPPSPTPLSSFSSNTSATDVHVRFDMEEFLGATQTPILVMGTKLDLIDEKRQPKTAVKKAGGIADKCGAEEIWLNCRDTRSLAAGTTDAVKLSRFFDCVIEKRESLGGSGSHAFGIGGFNAGSPPDRRRYGPTSGKMEPSAVPLLETTDLK</sequence>
<keyword evidence="2" id="KW-0342">GTP-binding</keyword>
<dbReference type="SUPFAM" id="SSF52540">
    <property type="entry name" value="P-loop containing nucleoside triphosphate hydrolases"/>
    <property type="match status" value="1"/>
</dbReference>
<evidence type="ECO:0000313" key="4">
    <source>
        <dbReference type="RefSeq" id="XP_016984378.1"/>
    </source>
</evidence>
<keyword evidence="1" id="KW-0547">Nucleotide-binding</keyword>
<evidence type="ECO:0000256" key="1">
    <source>
        <dbReference type="ARBA" id="ARBA00022741"/>
    </source>
</evidence>
<dbReference type="GeneID" id="108048330"/>
<reference evidence="4" key="1">
    <citation type="submission" date="2025-08" db="UniProtKB">
        <authorList>
            <consortium name="RefSeq"/>
        </authorList>
    </citation>
    <scope>IDENTIFICATION</scope>
</reference>
<proteinExistence type="predicted"/>
<dbReference type="InterPro" id="IPR027417">
    <property type="entry name" value="P-loop_NTPase"/>
</dbReference>
<dbReference type="Pfam" id="PF08477">
    <property type="entry name" value="Roc"/>
    <property type="match status" value="1"/>
</dbReference>
<dbReference type="PROSITE" id="PS51419">
    <property type="entry name" value="RAB"/>
    <property type="match status" value="1"/>
</dbReference>
<dbReference type="AlphaFoldDB" id="A0A6P4FAM1"/>
<feature type="region of interest" description="Disordered" evidence="3">
    <location>
        <begin position="265"/>
        <end position="302"/>
    </location>
</feature>
<dbReference type="GO" id="GO:0005525">
    <property type="term" value="F:GTP binding"/>
    <property type="evidence" value="ECO:0007669"/>
    <property type="project" value="UniProtKB-KW"/>
</dbReference>
<evidence type="ECO:0000256" key="3">
    <source>
        <dbReference type="SAM" id="MobiDB-lite"/>
    </source>
</evidence>